<dbReference type="PANTHER" id="PTHR47381">
    <property type="entry name" value="ALPHA/BETA-HYDROLASES SUPERFAMILY PROTEIN"/>
    <property type="match status" value="1"/>
</dbReference>
<dbReference type="OrthoDB" id="2152248at2759"/>
<evidence type="ECO:0000313" key="1">
    <source>
        <dbReference type="EMBL" id="CAD7696381.1"/>
    </source>
</evidence>
<name>A0A8S1IRJ5_9CHLO</name>
<dbReference type="SUPFAM" id="SSF53474">
    <property type="entry name" value="alpha/beta-Hydrolases"/>
    <property type="match status" value="1"/>
</dbReference>
<proteinExistence type="predicted"/>
<protein>
    <submittedName>
        <fullName evidence="1">Uncharacterized protein</fullName>
    </submittedName>
</protein>
<keyword evidence="2" id="KW-1185">Reference proteome</keyword>
<comment type="caution">
    <text evidence="1">The sequence shown here is derived from an EMBL/GenBank/DDBJ whole genome shotgun (WGS) entry which is preliminary data.</text>
</comment>
<reference evidence="1" key="1">
    <citation type="submission" date="2020-12" db="EMBL/GenBank/DDBJ databases">
        <authorList>
            <person name="Iha C."/>
        </authorList>
    </citation>
    <scope>NUCLEOTIDE SEQUENCE</scope>
</reference>
<dbReference type="AlphaFoldDB" id="A0A8S1IRJ5"/>
<dbReference type="Gene3D" id="3.40.50.1820">
    <property type="entry name" value="alpha/beta hydrolase"/>
    <property type="match status" value="1"/>
</dbReference>
<dbReference type="PANTHER" id="PTHR47381:SF3">
    <property type="entry name" value="ALPHA_BETA-HYDROLASES SUPERFAMILY PROTEIN"/>
    <property type="match status" value="1"/>
</dbReference>
<dbReference type="EMBL" id="CAJHUC010000471">
    <property type="protein sequence ID" value="CAD7696381.1"/>
    <property type="molecule type" value="Genomic_DNA"/>
</dbReference>
<gene>
    <name evidence="1" type="ORF">OSTQU699_LOCUS1742</name>
</gene>
<evidence type="ECO:0000313" key="2">
    <source>
        <dbReference type="Proteomes" id="UP000708148"/>
    </source>
</evidence>
<organism evidence="1 2">
    <name type="scientific">Ostreobium quekettii</name>
    <dbReference type="NCBI Taxonomy" id="121088"/>
    <lineage>
        <taxon>Eukaryota</taxon>
        <taxon>Viridiplantae</taxon>
        <taxon>Chlorophyta</taxon>
        <taxon>core chlorophytes</taxon>
        <taxon>Ulvophyceae</taxon>
        <taxon>TCBD clade</taxon>
        <taxon>Bryopsidales</taxon>
        <taxon>Ostreobineae</taxon>
        <taxon>Ostreobiaceae</taxon>
        <taxon>Ostreobium</taxon>
    </lineage>
</organism>
<accession>A0A8S1IRJ5</accession>
<sequence length="213" mass="23927">MADQAARNPQRPSKDARTALWEAVARGRERMSRILVRAATHPGEGPKLQRYLSLALSHSGRFESTKPINTSATDVIVEELEYKADEGARVWVPLRVIRPPLNSNCDVFPAVVLLHPTGSSKDAMKDWQMQFASAGYLTAAIDCCYHGDRCITGEASRSCYQDALARAWRTGIERPFLLDNVWDLIHLLDYLETRPDVDRLKIGMTGCISRRTE</sequence>
<dbReference type="Proteomes" id="UP000708148">
    <property type="component" value="Unassembled WGS sequence"/>
</dbReference>
<dbReference type="InterPro" id="IPR029058">
    <property type="entry name" value="AB_hydrolase_fold"/>
</dbReference>